<dbReference type="STRING" id="105696.A0A1Y2LII9"/>
<feature type="signal peptide" evidence="2">
    <location>
        <begin position="1"/>
        <end position="22"/>
    </location>
</feature>
<dbReference type="EMBL" id="KZ107863">
    <property type="protein sequence ID" value="OSS43550.1"/>
    <property type="molecule type" value="Genomic_DNA"/>
</dbReference>
<evidence type="ECO:0008006" key="5">
    <source>
        <dbReference type="Google" id="ProtNLM"/>
    </source>
</evidence>
<dbReference type="OMA" id="YEVWHTS"/>
<evidence type="ECO:0000313" key="3">
    <source>
        <dbReference type="EMBL" id="OSS43550.1"/>
    </source>
</evidence>
<evidence type="ECO:0000256" key="1">
    <source>
        <dbReference type="SAM" id="MobiDB-lite"/>
    </source>
</evidence>
<keyword evidence="4" id="KW-1185">Reference proteome</keyword>
<dbReference type="InParanoid" id="A0A1Y2LII9"/>
<evidence type="ECO:0000313" key="4">
    <source>
        <dbReference type="Proteomes" id="UP000193240"/>
    </source>
</evidence>
<feature type="chain" id="PRO_5010994251" description="Ig-like domain-containing protein" evidence="2">
    <location>
        <begin position="23"/>
        <end position="422"/>
    </location>
</feature>
<keyword evidence="2" id="KW-0732">Signal</keyword>
<dbReference type="Proteomes" id="UP000193240">
    <property type="component" value="Unassembled WGS sequence"/>
</dbReference>
<dbReference type="AlphaFoldDB" id="A0A1Y2LII9"/>
<organism evidence="3 4">
    <name type="scientific">Epicoccum nigrum</name>
    <name type="common">Soil fungus</name>
    <name type="synonym">Epicoccum purpurascens</name>
    <dbReference type="NCBI Taxonomy" id="105696"/>
    <lineage>
        <taxon>Eukaryota</taxon>
        <taxon>Fungi</taxon>
        <taxon>Dikarya</taxon>
        <taxon>Ascomycota</taxon>
        <taxon>Pezizomycotina</taxon>
        <taxon>Dothideomycetes</taxon>
        <taxon>Pleosporomycetidae</taxon>
        <taxon>Pleosporales</taxon>
        <taxon>Pleosporineae</taxon>
        <taxon>Didymellaceae</taxon>
        <taxon>Epicoccum</taxon>
    </lineage>
</organism>
<feature type="region of interest" description="Disordered" evidence="1">
    <location>
        <begin position="362"/>
        <end position="385"/>
    </location>
</feature>
<accession>A0A1Y2LII9</accession>
<reference evidence="3 4" key="1">
    <citation type="journal article" date="2017" name="Genome Announc.">
        <title>Genome sequence of the saprophytic ascomycete Epicoccum nigrum ICMP 19927 strain isolated from New Zealand.</title>
        <authorList>
            <person name="Fokin M."/>
            <person name="Fleetwood D."/>
            <person name="Weir B.S."/>
            <person name="Villas-Boas S.G."/>
        </authorList>
    </citation>
    <scope>NUCLEOTIDE SEQUENCE [LARGE SCALE GENOMIC DNA]</scope>
    <source>
        <strain evidence="3 4">ICMP 19927</strain>
    </source>
</reference>
<name>A0A1Y2LII9_EPING</name>
<proteinExistence type="predicted"/>
<protein>
    <recommendedName>
        <fullName evidence="5">Ig-like domain-containing protein</fullName>
    </recommendedName>
</protein>
<sequence length="422" mass="44441">MRSGTLLFGLTSFISQLPHSFAAGQQLPHEVYNVTAVEPPSLFMATVNFTVTETTITTAVITTAEATTDTTTTTATVITTETTTETITETTTLPPPPPPVSTLTVIYPSPDAAPIEITSTSQIITSFIPEATFCVGPARYFSSISGGPFTNGSANVTAYDSGTGSCGVAYSTTTKTICATTLTGLASKITVSECDQEITFSSEAGFALVTPSPVPASTNPAALITPCPTVQRLNTYWLAPWQSITAGTAPSDVDVKICTELGNGMQQCSRYQEVWELIAVTCTSTFSLPVTFSRTVEGPGALIFDSSTSYVASTTTFVRLSRTLRLETEVLGETTRVSPRPTATVQVTSRFTSTLTVTRKLEHGASASSRRVETSAGRESTGKAEPTTTVVVTLYVTERRTNTITLPRSLSSSGALTSSVGV</sequence>
<gene>
    <name evidence="3" type="ORF">B5807_11766</name>
</gene>
<evidence type="ECO:0000256" key="2">
    <source>
        <dbReference type="SAM" id="SignalP"/>
    </source>
</evidence>